<feature type="non-terminal residue" evidence="1">
    <location>
        <position position="1"/>
    </location>
</feature>
<reference evidence="1" key="1">
    <citation type="submission" date="2021-06" db="EMBL/GenBank/DDBJ databases">
        <authorList>
            <person name="Hodson N. C."/>
            <person name="Mongue J. A."/>
            <person name="Jaron S. K."/>
        </authorList>
    </citation>
    <scope>NUCLEOTIDE SEQUENCE</scope>
</reference>
<accession>A0A8J2P5S4</accession>
<comment type="caution">
    <text evidence="1">The sequence shown here is derived from an EMBL/GenBank/DDBJ whole genome shotgun (WGS) entry which is preliminary data.</text>
</comment>
<sequence length="105" mass="11964">NTFGIFLSVAPIPIVKPKPTPSSLKHTSTSPSSGISANKRVKSIDFKQVLKHLNYFEKLQNLISNVLTKFLEKKWDVMDQQFFTTAIQNLDNLTRTDKDINAWID</sequence>
<organism evidence="1 2">
    <name type="scientific">Allacma fusca</name>
    <dbReference type="NCBI Taxonomy" id="39272"/>
    <lineage>
        <taxon>Eukaryota</taxon>
        <taxon>Metazoa</taxon>
        <taxon>Ecdysozoa</taxon>
        <taxon>Arthropoda</taxon>
        <taxon>Hexapoda</taxon>
        <taxon>Collembola</taxon>
        <taxon>Symphypleona</taxon>
        <taxon>Sminthuridae</taxon>
        <taxon>Allacma</taxon>
    </lineage>
</organism>
<proteinExistence type="predicted"/>
<evidence type="ECO:0000313" key="1">
    <source>
        <dbReference type="EMBL" id="CAG7732094.1"/>
    </source>
</evidence>
<gene>
    <name evidence="1" type="ORF">AFUS01_LOCUS20632</name>
</gene>
<dbReference type="AlphaFoldDB" id="A0A8J2P5S4"/>
<evidence type="ECO:0000313" key="2">
    <source>
        <dbReference type="Proteomes" id="UP000708208"/>
    </source>
</evidence>
<name>A0A8J2P5S4_9HEXA</name>
<protein>
    <submittedName>
        <fullName evidence="1">Uncharacterized protein</fullName>
    </submittedName>
</protein>
<dbReference type="EMBL" id="CAJVCH010224791">
    <property type="protein sequence ID" value="CAG7732094.1"/>
    <property type="molecule type" value="Genomic_DNA"/>
</dbReference>
<keyword evidence="2" id="KW-1185">Reference proteome</keyword>
<dbReference type="Proteomes" id="UP000708208">
    <property type="component" value="Unassembled WGS sequence"/>
</dbReference>